<evidence type="ECO:0000313" key="1">
    <source>
        <dbReference type="EMBL" id="KAI4387127.1"/>
    </source>
</evidence>
<proteinExistence type="predicted"/>
<dbReference type="Proteomes" id="UP001057402">
    <property type="component" value="Chromosome 2"/>
</dbReference>
<evidence type="ECO:0000313" key="2">
    <source>
        <dbReference type="Proteomes" id="UP001057402"/>
    </source>
</evidence>
<dbReference type="EMBL" id="CM042881">
    <property type="protein sequence ID" value="KAI4387127.1"/>
    <property type="molecule type" value="Genomic_DNA"/>
</dbReference>
<protein>
    <submittedName>
        <fullName evidence="1">Uncharacterized protein</fullName>
    </submittedName>
</protein>
<comment type="caution">
    <text evidence="1">The sequence shown here is derived from an EMBL/GenBank/DDBJ whole genome shotgun (WGS) entry which is preliminary data.</text>
</comment>
<name>A0ACB9SG14_9MYRT</name>
<keyword evidence="2" id="KW-1185">Reference proteome</keyword>
<organism evidence="1 2">
    <name type="scientific">Melastoma candidum</name>
    <dbReference type="NCBI Taxonomy" id="119954"/>
    <lineage>
        <taxon>Eukaryota</taxon>
        <taxon>Viridiplantae</taxon>
        <taxon>Streptophyta</taxon>
        <taxon>Embryophyta</taxon>
        <taxon>Tracheophyta</taxon>
        <taxon>Spermatophyta</taxon>
        <taxon>Magnoliopsida</taxon>
        <taxon>eudicotyledons</taxon>
        <taxon>Gunneridae</taxon>
        <taxon>Pentapetalae</taxon>
        <taxon>rosids</taxon>
        <taxon>malvids</taxon>
        <taxon>Myrtales</taxon>
        <taxon>Melastomataceae</taxon>
        <taxon>Melastomatoideae</taxon>
        <taxon>Melastomateae</taxon>
        <taxon>Melastoma</taxon>
    </lineage>
</organism>
<reference evidence="2" key="1">
    <citation type="journal article" date="2023" name="Front. Plant Sci.">
        <title>Chromosomal-level genome assembly of Melastoma candidum provides insights into trichome evolution.</title>
        <authorList>
            <person name="Zhong Y."/>
            <person name="Wu W."/>
            <person name="Sun C."/>
            <person name="Zou P."/>
            <person name="Liu Y."/>
            <person name="Dai S."/>
            <person name="Zhou R."/>
        </authorList>
    </citation>
    <scope>NUCLEOTIDE SEQUENCE [LARGE SCALE GENOMIC DNA]</scope>
</reference>
<accession>A0ACB9SG14</accession>
<sequence>MEYNRISACTTAKEIWDRLILTHEGTDQVKETRINLLVQQYEAFKMKPDESISEMYDRLNTIINSLALLGKNYTNA</sequence>
<gene>
    <name evidence="1" type="ORF">MLD38_004981</name>
</gene>